<proteinExistence type="predicted"/>
<evidence type="ECO:0000313" key="2">
    <source>
        <dbReference type="Proteomes" id="UP000470082"/>
    </source>
</evidence>
<dbReference type="RefSeq" id="WP_154460404.1">
    <property type="nucleotide sequence ID" value="NZ_JAQYTQ010000095.1"/>
</dbReference>
<dbReference type="GO" id="GO:0016791">
    <property type="term" value="F:phosphatase activity"/>
    <property type="evidence" value="ECO:0007669"/>
    <property type="project" value="TreeGrafter"/>
</dbReference>
<dbReference type="Proteomes" id="UP000470082">
    <property type="component" value="Unassembled WGS sequence"/>
</dbReference>
<sequence length="267" mass="30566">MKCLAVDLDGTTLNRWNKISDKNLNALKQAHNQGILIVPVTGRSLDMIPESLNNCDFIDYVICSNGAVIYNFKTKEKMYEATIPNQECISFLEELPSFYLSANIDGHIVLQSGWIGTLYQFLRKNNKTKFLKVNKIKSYLKDTKKDVECFQMYTLRKSIHYQMMNILKKYPSLIEANTNAPENRYTEIFSYFSSKGKALLFLKEHLQLEWVYSIGDGQNDLSLFEVSDFSMAMGNGHKDCKEKANVILPSNNKDGLSFGIEKYVLKG</sequence>
<dbReference type="SUPFAM" id="SSF56784">
    <property type="entry name" value="HAD-like"/>
    <property type="match status" value="1"/>
</dbReference>
<dbReference type="Gene3D" id="3.30.1240.10">
    <property type="match status" value="1"/>
</dbReference>
<dbReference type="GO" id="GO:0005829">
    <property type="term" value="C:cytosol"/>
    <property type="evidence" value="ECO:0007669"/>
    <property type="project" value="TreeGrafter"/>
</dbReference>
<accession>A0A7X2N3H8</accession>
<dbReference type="InterPro" id="IPR023214">
    <property type="entry name" value="HAD_sf"/>
</dbReference>
<dbReference type="InterPro" id="IPR006379">
    <property type="entry name" value="HAD-SF_hydro_IIB"/>
</dbReference>
<name>A0A7X2N3H8_9FIRM</name>
<gene>
    <name evidence="1" type="ORF">FYJ50_06750</name>
</gene>
<dbReference type="Pfam" id="PF08282">
    <property type="entry name" value="Hydrolase_3"/>
    <property type="match status" value="1"/>
</dbReference>
<reference evidence="1 2" key="1">
    <citation type="submission" date="2019-08" db="EMBL/GenBank/DDBJ databases">
        <title>In-depth cultivation of the pig gut microbiome towards novel bacterial diversity and tailored functional studies.</title>
        <authorList>
            <person name="Wylensek D."/>
            <person name="Hitch T.C.A."/>
            <person name="Clavel T."/>
        </authorList>
    </citation>
    <scope>NUCLEOTIDE SEQUENCE [LARGE SCALE GENOMIC DNA]</scope>
    <source>
        <strain evidence="1 2">LKV-178-WT-2G</strain>
    </source>
</reference>
<dbReference type="AlphaFoldDB" id="A0A7X2N3H8"/>
<dbReference type="PANTHER" id="PTHR10000">
    <property type="entry name" value="PHOSPHOSERINE PHOSPHATASE"/>
    <property type="match status" value="1"/>
</dbReference>
<dbReference type="Gene3D" id="3.40.50.1000">
    <property type="entry name" value="HAD superfamily/HAD-like"/>
    <property type="match status" value="1"/>
</dbReference>
<organism evidence="1 2">
    <name type="scientific">Floccifex porci</name>
    <dbReference type="NCBI Taxonomy" id="2606629"/>
    <lineage>
        <taxon>Bacteria</taxon>
        <taxon>Bacillati</taxon>
        <taxon>Bacillota</taxon>
        <taxon>Erysipelotrichia</taxon>
        <taxon>Erysipelotrichales</taxon>
        <taxon>Erysipelotrichaceae</taxon>
        <taxon>Floccifex</taxon>
    </lineage>
</organism>
<dbReference type="InterPro" id="IPR036412">
    <property type="entry name" value="HAD-like_sf"/>
</dbReference>
<protein>
    <submittedName>
        <fullName evidence="1">HAD family phosphatase</fullName>
    </submittedName>
</protein>
<dbReference type="GO" id="GO:0000287">
    <property type="term" value="F:magnesium ion binding"/>
    <property type="evidence" value="ECO:0007669"/>
    <property type="project" value="TreeGrafter"/>
</dbReference>
<dbReference type="PANTHER" id="PTHR10000:SF8">
    <property type="entry name" value="HAD SUPERFAMILY HYDROLASE-LIKE, TYPE 3"/>
    <property type="match status" value="1"/>
</dbReference>
<comment type="caution">
    <text evidence="1">The sequence shown here is derived from an EMBL/GenBank/DDBJ whole genome shotgun (WGS) entry which is preliminary data.</text>
</comment>
<keyword evidence="2" id="KW-1185">Reference proteome</keyword>
<dbReference type="EMBL" id="VUMM01000012">
    <property type="protein sequence ID" value="MSS01795.1"/>
    <property type="molecule type" value="Genomic_DNA"/>
</dbReference>
<dbReference type="NCBIfam" id="TIGR01484">
    <property type="entry name" value="HAD-SF-IIB"/>
    <property type="match status" value="1"/>
</dbReference>
<evidence type="ECO:0000313" key="1">
    <source>
        <dbReference type="EMBL" id="MSS01795.1"/>
    </source>
</evidence>